<accession>A0AAU9JVD6</accession>
<keyword evidence="3 5" id="KW-0863">Zinc-finger</keyword>
<keyword evidence="4 5" id="KW-0862">Zinc</keyword>
<organism evidence="7 8">
    <name type="scientific">Blepharisma stoltei</name>
    <dbReference type="NCBI Taxonomy" id="1481888"/>
    <lineage>
        <taxon>Eukaryota</taxon>
        <taxon>Sar</taxon>
        <taxon>Alveolata</taxon>
        <taxon>Ciliophora</taxon>
        <taxon>Postciliodesmatophora</taxon>
        <taxon>Heterotrichea</taxon>
        <taxon>Heterotrichida</taxon>
        <taxon>Blepharismidae</taxon>
        <taxon>Blepharisma</taxon>
    </lineage>
</organism>
<name>A0AAU9JVD6_9CILI</name>
<reference evidence="7" key="1">
    <citation type="submission" date="2021-09" db="EMBL/GenBank/DDBJ databases">
        <authorList>
            <consortium name="AG Swart"/>
            <person name="Singh M."/>
            <person name="Singh A."/>
            <person name="Seah K."/>
            <person name="Emmerich C."/>
        </authorList>
    </citation>
    <scope>NUCLEOTIDE SEQUENCE</scope>
    <source>
        <strain evidence="7">ATCC30299</strain>
    </source>
</reference>
<keyword evidence="8" id="KW-1185">Reference proteome</keyword>
<feature type="domain" description="C3H1-type" evidence="6">
    <location>
        <begin position="85"/>
        <end position="113"/>
    </location>
</feature>
<evidence type="ECO:0000313" key="8">
    <source>
        <dbReference type="Proteomes" id="UP001162131"/>
    </source>
</evidence>
<proteinExistence type="predicted"/>
<dbReference type="GO" id="GO:0051252">
    <property type="term" value="P:regulation of RNA metabolic process"/>
    <property type="evidence" value="ECO:0007669"/>
    <property type="project" value="UniProtKB-ARBA"/>
</dbReference>
<dbReference type="EMBL" id="CAJZBQ010000046">
    <property type="protein sequence ID" value="CAG9328510.1"/>
    <property type="molecule type" value="Genomic_DNA"/>
</dbReference>
<dbReference type="FunFam" id="4.10.1000.10:FF:000003">
    <property type="entry name" value="Zinc finger CCCH domain-containing protein"/>
    <property type="match status" value="1"/>
</dbReference>
<dbReference type="AlphaFoldDB" id="A0AAU9JVD6"/>
<evidence type="ECO:0000256" key="1">
    <source>
        <dbReference type="ARBA" id="ARBA00022723"/>
    </source>
</evidence>
<dbReference type="Gene3D" id="4.10.1000.10">
    <property type="entry name" value="Zinc finger, CCCH-type"/>
    <property type="match status" value="1"/>
</dbReference>
<dbReference type="PANTHER" id="PTHR12547:SF18">
    <property type="entry name" value="PROTEIN TIS11"/>
    <property type="match status" value="1"/>
</dbReference>
<sequence length="147" mass="17218">MSWHTDFLQPAFLPYDATLNFLEESLMSYGVLKELSPKKTDNDFKIKYKTERCKNWEAGICEFGSRCAFAHGDSELRLRGHATKNYKTKKCKQFFELGYCIYGYRCQFKHRDNSPDIDAKCSRNGFIENMPGNKRLSIFKQLENRGN</sequence>
<dbReference type="GO" id="GO:0003729">
    <property type="term" value="F:mRNA binding"/>
    <property type="evidence" value="ECO:0007669"/>
    <property type="project" value="InterPro"/>
</dbReference>
<evidence type="ECO:0000313" key="7">
    <source>
        <dbReference type="EMBL" id="CAG9328510.1"/>
    </source>
</evidence>
<protein>
    <recommendedName>
        <fullName evidence="6">C3H1-type domain-containing protein</fullName>
    </recommendedName>
</protein>
<dbReference type="PANTHER" id="PTHR12547">
    <property type="entry name" value="CCCH ZINC FINGER/TIS11-RELATED"/>
    <property type="match status" value="1"/>
</dbReference>
<dbReference type="Gene3D" id="6.10.250.3220">
    <property type="match status" value="1"/>
</dbReference>
<dbReference type="InterPro" id="IPR000571">
    <property type="entry name" value="Znf_CCCH"/>
</dbReference>
<feature type="zinc finger region" description="C3H1-type" evidence="5">
    <location>
        <begin position="85"/>
        <end position="113"/>
    </location>
</feature>
<dbReference type="GO" id="GO:0010468">
    <property type="term" value="P:regulation of gene expression"/>
    <property type="evidence" value="ECO:0007669"/>
    <property type="project" value="UniProtKB-ARBA"/>
</dbReference>
<gene>
    <name evidence="7" type="ORF">BSTOLATCC_MIC46507</name>
</gene>
<evidence type="ECO:0000259" key="6">
    <source>
        <dbReference type="PROSITE" id="PS50103"/>
    </source>
</evidence>
<evidence type="ECO:0000256" key="2">
    <source>
        <dbReference type="ARBA" id="ARBA00022737"/>
    </source>
</evidence>
<evidence type="ECO:0000256" key="4">
    <source>
        <dbReference type="ARBA" id="ARBA00022833"/>
    </source>
</evidence>
<evidence type="ECO:0000256" key="5">
    <source>
        <dbReference type="PROSITE-ProRule" id="PRU00723"/>
    </source>
</evidence>
<feature type="zinc finger region" description="C3H1-type" evidence="5">
    <location>
        <begin position="47"/>
        <end position="74"/>
    </location>
</feature>
<dbReference type="GO" id="GO:0008270">
    <property type="term" value="F:zinc ion binding"/>
    <property type="evidence" value="ECO:0007669"/>
    <property type="project" value="UniProtKB-KW"/>
</dbReference>
<dbReference type="InterPro" id="IPR045877">
    <property type="entry name" value="ZFP36-like"/>
</dbReference>
<feature type="domain" description="C3H1-type" evidence="6">
    <location>
        <begin position="47"/>
        <end position="74"/>
    </location>
</feature>
<evidence type="ECO:0000256" key="3">
    <source>
        <dbReference type="ARBA" id="ARBA00022771"/>
    </source>
</evidence>
<dbReference type="InterPro" id="IPR036855">
    <property type="entry name" value="Znf_CCCH_sf"/>
</dbReference>
<keyword evidence="2" id="KW-0677">Repeat</keyword>
<dbReference type="SUPFAM" id="SSF90229">
    <property type="entry name" value="CCCH zinc finger"/>
    <property type="match status" value="2"/>
</dbReference>
<dbReference type="PROSITE" id="PS50103">
    <property type="entry name" value="ZF_C3H1"/>
    <property type="match status" value="2"/>
</dbReference>
<dbReference type="SMART" id="SM00356">
    <property type="entry name" value="ZnF_C3H1"/>
    <property type="match status" value="2"/>
</dbReference>
<keyword evidence="1 5" id="KW-0479">Metal-binding</keyword>
<dbReference type="Pfam" id="PF00642">
    <property type="entry name" value="zf-CCCH"/>
    <property type="match status" value="2"/>
</dbReference>
<comment type="caution">
    <text evidence="7">The sequence shown here is derived from an EMBL/GenBank/DDBJ whole genome shotgun (WGS) entry which is preliminary data.</text>
</comment>
<dbReference type="Proteomes" id="UP001162131">
    <property type="component" value="Unassembled WGS sequence"/>
</dbReference>